<dbReference type="PROSITE" id="PS00107">
    <property type="entry name" value="PROTEIN_KINASE_ATP"/>
    <property type="match status" value="1"/>
</dbReference>
<feature type="domain" description="Protein kinase" evidence="12">
    <location>
        <begin position="731"/>
        <end position="1012"/>
    </location>
</feature>
<evidence type="ECO:0000256" key="3">
    <source>
        <dbReference type="ARBA" id="ARBA00022527"/>
    </source>
</evidence>
<feature type="domain" description="Cyclic nucleotide-binding" evidence="13">
    <location>
        <begin position="211"/>
        <end position="271"/>
    </location>
</feature>
<dbReference type="Pfam" id="PF00069">
    <property type="entry name" value="Pkinase"/>
    <property type="match status" value="1"/>
</dbReference>
<dbReference type="PANTHER" id="PTHR24353:SF143">
    <property type="entry name" value="PROTEIN KINASE DOMAIN-CONTAINING PROTEIN"/>
    <property type="match status" value="1"/>
</dbReference>
<comment type="caution">
    <text evidence="15">The sequence shown here is derived from an EMBL/GenBank/DDBJ whole genome shotgun (WGS) entry which is preliminary data.</text>
</comment>
<evidence type="ECO:0000256" key="8">
    <source>
        <dbReference type="ARBA" id="ARBA00047298"/>
    </source>
</evidence>
<name>A0ABD3LXP7_9STRA</name>
<evidence type="ECO:0000313" key="16">
    <source>
        <dbReference type="Proteomes" id="UP001530293"/>
    </source>
</evidence>
<dbReference type="InterPro" id="IPR000961">
    <property type="entry name" value="AGC-kinase_C"/>
</dbReference>
<feature type="binding site" evidence="10">
    <location>
        <position position="760"/>
    </location>
    <ligand>
        <name>ATP</name>
        <dbReference type="ChEBI" id="CHEBI:30616"/>
    </ligand>
</feature>
<dbReference type="GO" id="GO:0005524">
    <property type="term" value="F:ATP binding"/>
    <property type="evidence" value="ECO:0007669"/>
    <property type="project" value="UniProtKB-UniRule"/>
</dbReference>
<dbReference type="InterPro" id="IPR000595">
    <property type="entry name" value="cNMP-bd_dom"/>
</dbReference>
<evidence type="ECO:0000256" key="5">
    <source>
        <dbReference type="ARBA" id="ARBA00022741"/>
    </source>
</evidence>
<dbReference type="EC" id="2.7.11.12" evidence="2"/>
<dbReference type="InterPro" id="IPR011009">
    <property type="entry name" value="Kinase-like_dom_sf"/>
</dbReference>
<dbReference type="SUPFAM" id="SSF51206">
    <property type="entry name" value="cAMP-binding domain-like"/>
    <property type="match status" value="3"/>
</dbReference>
<feature type="compositionally biased region" description="Basic and acidic residues" evidence="11">
    <location>
        <begin position="174"/>
        <end position="184"/>
    </location>
</feature>
<feature type="domain" description="Cyclic nucleotide-binding" evidence="13">
    <location>
        <begin position="408"/>
        <end position="449"/>
    </location>
</feature>
<evidence type="ECO:0000259" key="13">
    <source>
        <dbReference type="PROSITE" id="PS50042"/>
    </source>
</evidence>
<accession>A0ABD3LXP7</accession>
<dbReference type="SUPFAM" id="SSF56112">
    <property type="entry name" value="Protein kinase-like (PK-like)"/>
    <property type="match status" value="1"/>
</dbReference>
<dbReference type="Pfam" id="PF00027">
    <property type="entry name" value="cNMP_binding"/>
    <property type="match status" value="3"/>
</dbReference>
<dbReference type="FunFam" id="3.30.200.20:FF:000042">
    <property type="entry name" value="Aurora kinase A"/>
    <property type="match status" value="1"/>
</dbReference>
<proteinExistence type="inferred from homology"/>
<dbReference type="Gene3D" id="1.10.510.10">
    <property type="entry name" value="Transferase(Phosphotransferase) domain 1"/>
    <property type="match status" value="1"/>
</dbReference>
<evidence type="ECO:0000256" key="4">
    <source>
        <dbReference type="ARBA" id="ARBA00022679"/>
    </source>
</evidence>
<dbReference type="CDD" id="cd00038">
    <property type="entry name" value="CAP_ED"/>
    <property type="match status" value="4"/>
</dbReference>
<feature type="region of interest" description="Disordered" evidence="11">
    <location>
        <begin position="20"/>
        <end position="61"/>
    </location>
</feature>
<feature type="compositionally biased region" description="Low complexity" evidence="11">
    <location>
        <begin position="41"/>
        <end position="59"/>
    </location>
</feature>
<keyword evidence="7 10" id="KW-0067">ATP-binding</keyword>
<evidence type="ECO:0000256" key="7">
    <source>
        <dbReference type="ARBA" id="ARBA00022840"/>
    </source>
</evidence>
<dbReference type="InterPro" id="IPR000719">
    <property type="entry name" value="Prot_kinase_dom"/>
</dbReference>
<organism evidence="15 16">
    <name type="scientific">Discostella pseudostelligera</name>
    <dbReference type="NCBI Taxonomy" id="259834"/>
    <lineage>
        <taxon>Eukaryota</taxon>
        <taxon>Sar</taxon>
        <taxon>Stramenopiles</taxon>
        <taxon>Ochrophyta</taxon>
        <taxon>Bacillariophyta</taxon>
        <taxon>Coscinodiscophyceae</taxon>
        <taxon>Thalassiosirophycidae</taxon>
        <taxon>Stephanodiscales</taxon>
        <taxon>Stephanodiscaceae</taxon>
        <taxon>Discostella</taxon>
    </lineage>
</organism>
<keyword evidence="5 10" id="KW-0547">Nucleotide-binding</keyword>
<dbReference type="InterPro" id="IPR017441">
    <property type="entry name" value="Protein_kinase_ATP_BS"/>
</dbReference>
<dbReference type="PANTHER" id="PTHR24353">
    <property type="entry name" value="CYCLIC NUCLEOTIDE-DEPENDENT PROTEIN KINASE"/>
    <property type="match status" value="1"/>
</dbReference>
<evidence type="ECO:0000256" key="2">
    <source>
        <dbReference type="ARBA" id="ARBA00012428"/>
    </source>
</evidence>
<protein>
    <recommendedName>
        <fullName evidence="2">cGMP-dependent protein kinase</fullName>
        <ecNumber evidence="2">2.7.11.12</ecNumber>
    </recommendedName>
</protein>
<evidence type="ECO:0000259" key="14">
    <source>
        <dbReference type="PROSITE" id="PS51285"/>
    </source>
</evidence>
<dbReference type="InterPro" id="IPR018490">
    <property type="entry name" value="cNMP-bd_dom_sf"/>
</dbReference>
<evidence type="ECO:0000256" key="1">
    <source>
        <dbReference type="ARBA" id="ARBA00006352"/>
    </source>
</evidence>
<evidence type="ECO:0000259" key="12">
    <source>
        <dbReference type="PROSITE" id="PS50011"/>
    </source>
</evidence>
<feature type="domain" description="Cyclic nucleotide-binding" evidence="13">
    <location>
        <begin position="633"/>
        <end position="707"/>
    </location>
</feature>
<gene>
    <name evidence="15" type="ORF">ACHAWU_007189</name>
</gene>
<comment type="catalytic activity">
    <reaction evidence="8">
        <text>L-threonyl-[protein] + ATP = O-phospho-L-threonyl-[protein] + ADP + H(+)</text>
        <dbReference type="Rhea" id="RHEA:46608"/>
        <dbReference type="Rhea" id="RHEA-COMP:11060"/>
        <dbReference type="Rhea" id="RHEA-COMP:11605"/>
        <dbReference type="ChEBI" id="CHEBI:15378"/>
        <dbReference type="ChEBI" id="CHEBI:30013"/>
        <dbReference type="ChEBI" id="CHEBI:30616"/>
        <dbReference type="ChEBI" id="CHEBI:61977"/>
        <dbReference type="ChEBI" id="CHEBI:456216"/>
        <dbReference type="EC" id="2.7.11.12"/>
    </reaction>
</comment>
<evidence type="ECO:0000256" key="6">
    <source>
        <dbReference type="ARBA" id="ARBA00022777"/>
    </source>
</evidence>
<keyword evidence="3" id="KW-0723">Serine/threonine-protein kinase</keyword>
<feature type="region of interest" description="Disordered" evidence="11">
    <location>
        <begin position="167"/>
        <end position="186"/>
    </location>
</feature>
<dbReference type="Gene3D" id="2.60.120.10">
    <property type="entry name" value="Jelly Rolls"/>
    <property type="match status" value="4"/>
</dbReference>
<comment type="similarity">
    <text evidence="1">Belongs to the protein kinase superfamily. AGC Ser/Thr protein kinase family. cGMP subfamily.</text>
</comment>
<comment type="catalytic activity">
    <reaction evidence="9">
        <text>L-seryl-[protein] + ATP = O-phospho-L-seryl-[protein] + ADP + H(+)</text>
        <dbReference type="Rhea" id="RHEA:17989"/>
        <dbReference type="Rhea" id="RHEA-COMP:9863"/>
        <dbReference type="Rhea" id="RHEA-COMP:11604"/>
        <dbReference type="ChEBI" id="CHEBI:15378"/>
        <dbReference type="ChEBI" id="CHEBI:29999"/>
        <dbReference type="ChEBI" id="CHEBI:30616"/>
        <dbReference type="ChEBI" id="CHEBI:83421"/>
        <dbReference type="ChEBI" id="CHEBI:456216"/>
        <dbReference type="EC" id="2.7.11.12"/>
    </reaction>
</comment>
<evidence type="ECO:0000256" key="10">
    <source>
        <dbReference type="PROSITE-ProRule" id="PRU10141"/>
    </source>
</evidence>
<keyword evidence="4" id="KW-0808">Transferase</keyword>
<dbReference type="PROSITE" id="PS51285">
    <property type="entry name" value="AGC_KINASE_CTER"/>
    <property type="match status" value="1"/>
</dbReference>
<evidence type="ECO:0000256" key="11">
    <source>
        <dbReference type="SAM" id="MobiDB-lite"/>
    </source>
</evidence>
<dbReference type="EMBL" id="JALLBG020000312">
    <property type="protein sequence ID" value="KAL3756238.1"/>
    <property type="molecule type" value="Genomic_DNA"/>
</dbReference>
<dbReference type="PROSITE" id="PS50042">
    <property type="entry name" value="CNMP_BINDING_3"/>
    <property type="match status" value="4"/>
</dbReference>
<dbReference type="AlphaFoldDB" id="A0ABD3LXP7"/>
<dbReference type="InterPro" id="IPR014710">
    <property type="entry name" value="RmlC-like_jellyroll"/>
</dbReference>
<keyword evidence="6" id="KW-0418">Kinase</keyword>
<sequence>MGQLFCKNCCDGSVGPFKRPAIISPKGKGGTGTTTDGEDFSSSWDDSTTTSLKSSPSLTNLDPKRHIRIKNKKRSVALHAEFRDRQERGVLIAPPLVTERVMEDTDNLFIGQDLGVDTLHDGTTSRRPSEALDPVVASRDSGSSCCCIDQPNGDEKEDPDHVIPATTTVVGGDDNNKHSTDRPRQQSITFDKTPEENAFLDLALSDDDNFVFDGMSDRYRQKLKDSMERVLVPKNTFLIRKGDDPDYLYLILEGEVAVYIDPEEYIDENAVEIGKHALLDISVPANTLPPNSLMQPTKSSMMNNEPTKREFKQSFVLQLRKSLFQSSYKENEVPTNLVGQFLSVVRHSLLGGGDESQTSILTGIMEEQASTGTGSEEEDFGGGGIGGGGGDFFISMKELRGLKHERDLGPCDVFGELALIYNCARTATCFTTTNCILYRVDGETFRSILSSSNTERVKKRCTESKAAILSLYNIGVVEELDEKTLLDIETVLHPVTFEEEDLVMSKGAYDNMMFFVMSGKLIAHDIGVGDSRKADIELGEGGHFGELNLLTGRPSIANVTVLTPKARLMAVTKKDYTKRRESLAPLMKKLWLRNALLTIPLIAKSKLLPHEINRLVHKLEKISFPRGNISFAGNMKSALFIVESGKIQIAVTDGDGVVNAFDQYDHFGEKSLFDDKYFESKSVQVRAVQPAECMMLSRNAIVNVIGRINRLGKPLLPVSRKLIKNMKISDLTLHRIIGIGMFGKVWLVQHKKTNAVYALKEMDKKEIIEKKMTKGVTREKNVMSSVEHPFISNLVSTFQDVHSIFMLMDYVQGGELFGLIYNVSTKGYLSNDAAAFYGACLSEALSHLHSRNICHRDLKPAAGYVVLADFGFAKIVLDNTFTTCGSPEYMGKWNEVLIFDADELIMLTSYLAPEILLGKGHSFSVDHWALGVLLYEMLVGQTPFIHVGATRMTLFRRICNSTFAFPNPKKHGIAVSDAAKLLIKGLLNKNSGERIGSSLTLGDEEISTNPWFQGLLTEYRDAFLSEKVSPPWLPDIDNELDASYFGSHDNIEKEARSRNEVALDKKAQKLFEGF</sequence>
<reference evidence="15 16" key="1">
    <citation type="submission" date="2024-10" db="EMBL/GenBank/DDBJ databases">
        <title>Updated reference genomes for cyclostephanoid diatoms.</title>
        <authorList>
            <person name="Roberts W.R."/>
            <person name="Alverson A.J."/>
        </authorList>
    </citation>
    <scope>NUCLEOTIDE SEQUENCE [LARGE SCALE GENOMIC DNA]</scope>
    <source>
        <strain evidence="15 16">AJA232-27</strain>
    </source>
</reference>
<feature type="domain" description="Cyclic nucleotide-binding" evidence="13">
    <location>
        <begin position="476"/>
        <end position="578"/>
    </location>
</feature>
<keyword evidence="16" id="KW-1185">Reference proteome</keyword>
<dbReference type="GO" id="GO:0004692">
    <property type="term" value="F:cGMP-dependent protein kinase activity"/>
    <property type="evidence" value="ECO:0007669"/>
    <property type="project" value="UniProtKB-EC"/>
</dbReference>
<evidence type="ECO:0000313" key="15">
    <source>
        <dbReference type="EMBL" id="KAL3756238.1"/>
    </source>
</evidence>
<dbReference type="Proteomes" id="UP001530293">
    <property type="component" value="Unassembled WGS sequence"/>
</dbReference>
<dbReference type="SMART" id="SM00100">
    <property type="entry name" value="cNMP"/>
    <property type="match status" value="3"/>
</dbReference>
<dbReference type="PROSITE" id="PS50011">
    <property type="entry name" value="PROTEIN_KINASE_DOM"/>
    <property type="match status" value="1"/>
</dbReference>
<dbReference type="Gene3D" id="3.30.200.20">
    <property type="entry name" value="Phosphorylase Kinase, domain 1"/>
    <property type="match status" value="1"/>
</dbReference>
<feature type="domain" description="AGC-kinase C-terminal" evidence="14">
    <location>
        <begin position="1016"/>
        <end position="1074"/>
    </location>
</feature>
<evidence type="ECO:0000256" key="9">
    <source>
        <dbReference type="ARBA" id="ARBA00047462"/>
    </source>
</evidence>